<evidence type="ECO:0008006" key="17">
    <source>
        <dbReference type="Google" id="ProtNLM"/>
    </source>
</evidence>
<keyword evidence="16" id="KW-1185">Reference proteome</keyword>
<evidence type="ECO:0000256" key="13">
    <source>
        <dbReference type="ARBA" id="ARBA00023160"/>
    </source>
</evidence>
<dbReference type="PANTHER" id="PTHR11903">
    <property type="entry name" value="PROSTAGLANDIN G/H SYNTHASE"/>
    <property type="match status" value="1"/>
</dbReference>
<feature type="binding site" description="axial binding residue" evidence="14">
    <location>
        <position position="388"/>
    </location>
    <ligand>
        <name>heme b</name>
        <dbReference type="ChEBI" id="CHEBI:60344"/>
    </ligand>
    <ligandPart>
        <name>Fe</name>
        <dbReference type="ChEBI" id="CHEBI:18248"/>
    </ligandPart>
</feature>
<accession>A0A0D2FP09</accession>
<dbReference type="EMBL" id="KN846957">
    <property type="protein sequence ID" value="KIW69973.1"/>
    <property type="molecule type" value="Genomic_DNA"/>
</dbReference>
<evidence type="ECO:0000256" key="11">
    <source>
        <dbReference type="ARBA" id="ARBA00023004"/>
    </source>
</evidence>
<evidence type="ECO:0000256" key="9">
    <source>
        <dbReference type="ARBA" id="ARBA00022964"/>
    </source>
</evidence>
<evidence type="ECO:0000256" key="4">
    <source>
        <dbReference type="ARBA" id="ARBA00022617"/>
    </source>
</evidence>
<keyword evidence="8" id="KW-0276">Fatty acid metabolism</keyword>
<keyword evidence="10" id="KW-0560">Oxidoreductase</keyword>
<dbReference type="InterPro" id="IPR034815">
    <property type="entry name" value="A_dioxygenase"/>
</dbReference>
<dbReference type="GO" id="GO:0031408">
    <property type="term" value="P:oxylipin biosynthetic process"/>
    <property type="evidence" value="ECO:0007669"/>
    <property type="project" value="UniProtKB-KW"/>
</dbReference>
<evidence type="ECO:0000256" key="1">
    <source>
        <dbReference type="ARBA" id="ARBA00001913"/>
    </source>
</evidence>
<dbReference type="InterPro" id="IPR050783">
    <property type="entry name" value="Oxylipin_biosynth_metab"/>
</dbReference>
<protein>
    <recommendedName>
        <fullName evidence="17">Heme peroxidase</fullName>
    </recommendedName>
</protein>
<evidence type="ECO:0000313" key="15">
    <source>
        <dbReference type="EMBL" id="KIW69973.1"/>
    </source>
</evidence>
<gene>
    <name evidence="15" type="ORF">PV04_02285</name>
</gene>
<keyword evidence="5 14" id="KW-0479">Metal-binding</keyword>
<dbReference type="Pfam" id="PF03098">
    <property type="entry name" value="An_peroxidase"/>
    <property type="match status" value="1"/>
</dbReference>
<organism evidence="15 16">
    <name type="scientific">Phialophora macrospora</name>
    <dbReference type="NCBI Taxonomy" id="1851006"/>
    <lineage>
        <taxon>Eukaryota</taxon>
        <taxon>Fungi</taxon>
        <taxon>Dikarya</taxon>
        <taxon>Ascomycota</taxon>
        <taxon>Pezizomycotina</taxon>
        <taxon>Eurotiomycetes</taxon>
        <taxon>Chaetothyriomycetidae</taxon>
        <taxon>Chaetothyriales</taxon>
        <taxon>Herpotrichiellaceae</taxon>
        <taxon>Phialophora</taxon>
    </lineage>
</organism>
<dbReference type="PANTHER" id="PTHR11903:SF11">
    <property type="entry name" value="ALPHA-DIOXYGENASE 1"/>
    <property type="match status" value="1"/>
</dbReference>
<dbReference type="GO" id="GO:0046872">
    <property type="term" value="F:metal ion binding"/>
    <property type="evidence" value="ECO:0007669"/>
    <property type="project" value="UniProtKB-KW"/>
</dbReference>
<name>A0A0D2FP09_9EURO</name>
<dbReference type="CDD" id="cd09818">
    <property type="entry name" value="PIOX_like"/>
    <property type="match status" value="1"/>
</dbReference>
<evidence type="ECO:0000256" key="12">
    <source>
        <dbReference type="ARBA" id="ARBA00023098"/>
    </source>
</evidence>
<evidence type="ECO:0000256" key="3">
    <source>
        <dbReference type="ARBA" id="ARBA00022559"/>
    </source>
</evidence>
<keyword evidence="3" id="KW-0575">Peroxidase</keyword>
<keyword evidence="11 14" id="KW-0408">Iron</keyword>
<evidence type="ECO:0000256" key="5">
    <source>
        <dbReference type="ARBA" id="ARBA00022723"/>
    </source>
</evidence>
<evidence type="ECO:0000313" key="16">
    <source>
        <dbReference type="Proteomes" id="UP000054266"/>
    </source>
</evidence>
<keyword evidence="9" id="KW-0223">Dioxygenase</keyword>
<keyword evidence="12" id="KW-0443">Lipid metabolism</keyword>
<dbReference type="PRINTS" id="PR00457">
    <property type="entry name" value="ANPEROXIDASE"/>
</dbReference>
<keyword evidence="4 14" id="KW-0349">Heme</keyword>
<dbReference type="AlphaFoldDB" id="A0A0D2FP09"/>
<evidence type="ECO:0000256" key="10">
    <source>
        <dbReference type="ARBA" id="ARBA00023002"/>
    </source>
</evidence>
<evidence type="ECO:0000256" key="6">
    <source>
        <dbReference type="ARBA" id="ARBA00022767"/>
    </source>
</evidence>
<keyword evidence="2" id="KW-0444">Lipid biosynthesis</keyword>
<dbReference type="Proteomes" id="UP000054266">
    <property type="component" value="Unassembled WGS sequence"/>
</dbReference>
<dbReference type="InterPro" id="IPR019791">
    <property type="entry name" value="Haem_peroxidase_animal"/>
</dbReference>
<dbReference type="GO" id="GO:0016702">
    <property type="term" value="F:oxidoreductase activity, acting on single donors with incorporation of molecular oxygen, incorporation of two atoms of oxygen"/>
    <property type="evidence" value="ECO:0007669"/>
    <property type="project" value="TreeGrafter"/>
</dbReference>
<dbReference type="GO" id="GO:0006633">
    <property type="term" value="P:fatty acid biosynthetic process"/>
    <property type="evidence" value="ECO:0007669"/>
    <property type="project" value="UniProtKB-KW"/>
</dbReference>
<evidence type="ECO:0000256" key="8">
    <source>
        <dbReference type="ARBA" id="ARBA00022832"/>
    </source>
</evidence>
<dbReference type="GO" id="GO:0006952">
    <property type="term" value="P:defense response"/>
    <property type="evidence" value="ECO:0007669"/>
    <property type="project" value="UniProtKB-KW"/>
</dbReference>
<evidence type="ECO:0000256" key="7">
    <source>
        <dbReference type="ARBA" id="ARBA00022821"/>
    </source>
</evidence>
<dbReference type="SUPFAM" id="SSF48113">
    <property type="entry name" value="Heme-dependent peroxidases"/>
    <property type="match status" value="1"/>
</dbReference>
<dbReference type="GO" id="GO:0006979">
    <property type="term" value="P:response to oxidative stress"/>
    <property type="evidence" value="ECO:0007669"/>
    <property type="project" value="InterPro"/>
</dbReference>
<sequence>MDEAVRPSYKAGLFDRFTVALFHFVNKFIPWHKLPSLIGALNLEALRVELRQYNLHDVYPDGSAQGTQATCPMTSTRFEKARNSDGKFNSTEMPLMGCAGMRFGRNFPRAFCPKPHDEDLWNPNPRMLSERFMKRKDFIPATTLNLLAAAWIQFQTHDWFVHESSDEMYNIDLPPGDTWRGGKKMQLAKTEADQILSDTDRKSPGYRNLNTAWWDSSQIYGSDEGVTKSLRNLNSDGKLTLAKDGREQFLPRDEHGLPKTGFNNNWWIGMEILHTLFALEHNSICEMLRRNYPDWTGDQIFDKARLVNCALMAKIHTVEWTPAILGHPTLQIAMNANWWGLVGEKLTKLLGRISKTSEVISGIPGSGVDQQGVPYSLTEEFVSVYRMHSLVPDTIAFFDAHDGHHRKTIPVEDMLFTKAQKPLDPPEDLSFADAFYSFGINYPGAITNNNYPAFLRNLKVPSDNFARDMGTVDLVRDRERGVPRYNQFRRLLRMPAPKTFEELTGGNKALAAELSDAYNGDIELVDTLIGSHSEPLPKGFGFSDTAFRIFILMASRRLKSDRFIAGQWNADMYTKEGLAWVQNSTMKDVLGRHFPELKPVLKNSKNAFAPWTMLDKSKSYGGIETNASKK</sequence>
<dbReference type="STRING" id="5601.A0A0D2FP09"/>
<evidence type="ECO:0000256" key="2">
    <source>
        <dbReference type="ARBA" id="ARBA00022516"/>
    </source>
</evidence>
<comment type="cofactor">
    <cofactor evidence="1">
        <name>Ca(2+)</name>
        <dbReference type="ChEBI" id="CHEBI:29108"/>
    </cofactor>
</comment>
<keyword evidence="13" id="KW-0275">Fatty acid biosynthesis</keyword>
<proteinExistence type="predicted"/>
<dbReference type="PROSITE" id="PS50292">
    <property type="entry name" value="PEROXIDASE_3"/>
    <property type="match status" value="1"/>
</dbReference>
<keyword evidence="7" id="KW-0611">Plant defense</keyword>
<dbReference type="GO" id="GO:0004601">
    <property type="term" value="F:peroxidase activity"/>
    <property type="evidence" value="ECO:0007669"/>
    <property type="project" value="UniProtKB-KW"/>
</dbReference>
<dbReference type="GO" id="GO:0020037">
    <property type="term" value="F:heme binding"/>
    <property type="evidence" value="ECO:0007669"/>
    <property type="project" value="InterPro"/>
</dbReference>
<keyword evidence="6" id="KW-0925">Oxylipin biosynthesis</keyword>
<dbReference type="Gene3D" id="1.10.640.10">
    <property type="entry name" value="Haem peroxidase domain superfamily, animal type"/>
    <property type="match status" value="1"/>
</dbReference>
<dbReference type="InterPro" id="IPR037120">
    <property type="entry name" value="Haem_peroxidase_sf_animal"/>
</dbReference>
<dbReference type="InterPro" id="IPR010255">
    <property type="entry name" value="Haem_peroxidase_sf"/>
</dbReference>
<dbReference type="HOGENOM" id="CLU_033051_0_0_1"/>
<evidence type="ECO:0000256" key="14">
    <source>
        <dbReference type="PIRSR" id="PIRSR619791-2"/>
    </source>
</evidence>
<reference evidence="15 16" key="1">
    <citation type="submission" date="2015-01" db="EMBL/GenBank/DDBJ databases">
        <title>The Genome Sequence of Capronia semiimmersa CBS27337.</title>
        <authorList>
            <consortium name="The Broad Institute Genomics Platform"/>
            <person name="Cuomo C."/>
            <person name="de Hoog S."/>
            <person name="Gorbushina A."/>
            <person name="Stielow B."/>
            <person name="Teixiera M."/>
            <person name="Abouelleil A."/>
            <person name="Chapman S.B."/>
            <person name="Priest M."/>
            <person name="Young S.K."/>
            <person name="Wortman J."/>
            <person name="Nusbaum C."/>
            <person name="Birren B."/>
        </authorList>
    </citation>
    <scope>NUCLEOTIDE SEQUENCE [LARGE SCALE GENOMIC DNA]</scope>
    <source>
        <strain evidence="15 16">CBS 27337</strain>
    </source>
</reference>